<sequence>MTGIPAPVFTLNPTLAEKSGLVGCVQFIVEKYDLNGQSMFKFAFSPNVFVDYNVETNADVRNHSFIPRDFRRDVGNGVYQHEYSHRAQICRDIVKDYLCHPEQLTHHVFSETVDSLLDRSVMANNQEMQFTLNSSLLQTATDAEQIPSWANLNALRGVVADLKNEFDVPGVTQSQLVFGQYNSVSPLQTDETERSVTLVTPSTGENVANVEEQQRSNISSFEELFPTPVIAPMVYPKTEVSFNHIGATSTPVNNLVNVDVNENENEAQLLADALRDAERSIQRREQMDKRRITRRQNQQRRNAAKKQGGNVDKSTTKRPKKALEPAEKVSFWFYQRLRSMRASTLNRLNSLKVAQSGFDPDLIRSETALYRAARNDELQVQRRYEAFNAITRIFGTENVDDRLKEGYQENDVVRDFVNQRKPYDMVRFRTALIDTKAEDLTFWEKLISDENAWNEYFGVNKNYFVY</sequence>
<accession>A0AC34RFK7</accession>
<evidence type="ECO:0000313" key="1">
    <source>
        <dbReference type="Proteomes" id="UP000887576"/>
    </source>
</evidence>
<proteinExistence type="predicted"/>
<evidence type="ECO:0000313" key="2">
    <source>
        <dbReference type="WBParaSite" id="JU765_v2.g6434.t1"/>
    </source>
</evidence>
<reference evidence="2" key="1">
    <citation type="submission" date="2022-11" db="UniProtKB">
        <authorList>
            <consortium name="WormBaseParasite"/>
        </authorList>
    </citation>
    <scope>IDENTIFICATION</scope>
</reference>
<dbReference type="WBParaSite" id="JU765_v2.g6434.t1">
    <property type="protein sequence ID" value="JU765_v2.g6434.t1"/>
    <property type="gene ID" value="JU765_v2.g6434"/>
</dbReference>
<protein>
    <submittedName>
        <fullName evidence="2">Uncharacterized protein</fullName>
    </submittedName>
</protein>
<name>A0AC34RFK7_9BILA</name>
<dbReference type="Proteomes" id="UP000887576">
    <property type="component" value="Unplaced"/>
</dbReference>
<organism evidence="1 2">
    <name type="scientific">Panagrolaimus sp. JU765</name>
    <dbReference type="NCBI Taxonomy" id="591449"/>
    <lineage>
        <taxon>Eukaryota</taxon>
        <taxon>Metazoa</taxon>
        <taxon>Ecdysozoa</taxon>
        <taxon>Nematoda</taxon>
        <taxon>Chromadorea</taxon>
        <taxon>Rhabditida</taxon>
        <taxon>Tylenchina</taxon>
        <taxon>Panagrolaimomorpha</taxon>
        <taxon>Panagrolaimoidea</taxon>
        <taxon>Panagrolaimidae</taxon>
        <taxon>Panagrolaimus</taxon>
    </lineage>
</organism>